<accession>A0A9W4JM77</accession>
<comment type="caution">
    <text evidence="1">The sequence shown here is derived from an EMBL/GenBank/DDBJ whole genome shotgun (WGS) entry which is preliminary data.</text>
</comment>
<dbReference type="SUPFAM" id="SSF56112">
    <property type="entry name" value="Protein kinase-like (PK-like)"/>
    <property type="match status" value="1"/>
</dbReference>
<gene>
    <name evidence="1" type="ORF">PSALAMII_LOCUS7779</name>
</gene>
<feature type="non-terminal residue" evidence="1">
    <location>
        <position position="1"/>
    </location>
</feature>
<evidence type="ECO:0000313" key="2">
    <source>
        <dbReference type="Proteomes" id="UP001152649"/>
    </source>
</evidence>
<dbReference type="InterPro" id="IPR011009">
    <property type="entry name" value="Kinase-like_dom_sf"/>
</dbReference>
<dbReference type="OrthoDB" id="5778907at2759"/>
<evidence type="ECO:0008006" key="3">
    <source>
        <dbReference type="Google" id="ProtNLM"/>
    </source>
</evidence>
<evidence type="ECO:0000313" key="1">
    <source>
        <dbReference type="EMBL" id="CAG8400967.1"/>
    </source>
</evidence>
<sequence>RFTVTYYNCGNSPPHLKIQCRYVVTNGLTLRRRRSCVKIISWSYKWFFDPCPSSLCFFTPQSQHSIMNRAKTKHSRPSTVWLDESAFCNEQLSLNSTASPHIQPPTIQKMATAVITPGSMEPHPGRPNARIPQLNQNPWDTFEPAAGSSQDRSLIFARNKSEKGKLVHIQQLEKQFCPATGFLELMEQVAHPSFLKLLECYHHDASCTLIWEPTEVSVSHILASSCSITTDELVGIVKPVLEGIQYLRGLGRALATLGPETILLTQSGDVKIMGVENSCEIKESEMNPATMKLCALADVVTKLMLKNRTYEWEAEIQNLPCQLESISVEGILQMFTRDSCDGELKLLVSVANKTAYHGIKSYYARC</sequence>
<dbReference type="AlphaFoldDB" id="A0A9W4JM77"/>
<dbReference type="Gene3D" id="1.10.510.10">
    <property type="entry name" value="Transferase(Phosphotransferase) domain 1"/>
    <property type="match status" value="1"/>
</dbReference>
<proteinExistence type="predicted"/>
<dbReference type="EMBL" id="CAJVPG010000387">
    <property type="protein sequence ID" value="CAG8400967.1"/>
    <property type="molecule type" value="Genomic_DNA"/>
</dbReference>
<keyword evidence="2" id="KW-1185">Reference proteome</keyword>
<name>A0A9W4JM77_9EURO</name>
<protein>
    <recommendedName>
        <fullName evidence="3">Protein kinase domain-containing protein</fullName>
    </recommendedName>
</protein>
<reference evidence="1" key="1">
    <citation type="submission" date="2021-07" db="EMBL/GenBank/DDBJ databases">
        <authorList>
            <person name="Branca A.L. A."/>
        </authorList>
    </citation>
    <scope>NUCLEOTIDE SEQUENCE</scope>
</reference>
<dbReference type="Proteomes" id="UP001152649">
    <property type="component" value="Unassembled WGS sequence"/>
</dbReference>
<organism evidence="1 2">
    <name type="scientific">Penicillium salamii</name>
    <dbReference type="NCBI Taxonomy" id="1612424"/>
    <lineage>
        <taxon>Eukaryota</taxon>
        <taxon>Fungi</taxon>
        <taxon>Dikarya</taxon>
        <taxon>Ascomycota</taxon>
        <taxon>Pezizomycotina</taxon>
        <taxon>Eurotiomycetes</taxon>
        <taxon>Eurotiomycetidae</taxon>
        <taxon>Eurotiales</taxon>
        <taxon>Aspergillaceae</taxon>
        <taxon>Penicillium</taxon>
    </lineage>
</organism>